<dbReference type="PANTHER" id="PTHR43409:SF7">
    <property type="entry name" value="BLL1977 PROTEIN"/>
    <property type="match status" value="1"/>
</dbReference>
<protein>
    <submittedName>
        <fullName evidence="11">Protein involved in methylthiolation of isopentenylated A37 derivatives in tRNA</fullName>
    </submittedName>
</protein>
<reference evidence="11 12" key="1">
    <citation type="journal article" date="2013" name="BMC Microbiol.">
        <title>Identification of the type II cytochrome c maturation pathway in anammox bacteria by comparative genomics.</title>
        <authorList>
            <person name="Ferousi C."/>
            <person name="Speth D.R."/>
            <person name="Reimann J."/>
            <person name="Op den Camp H.J."/>
            <person name="Allen J.W."/>
            <person name="Keltjens J.T."/>
            <person name="Jetten M.S."/>
        </authorList>
    </citation>
    <scope>NUCLEOTIDE SEQUENCE [LARGE SCALE GENOMIC DNA]</scope>
    <source>
        <strain evidence="11">RU1</strain>
    </source>
</reference>
<dbReference type="GO" id="GO:0046872">
    <property type="term" value="F:metal ion binding"/>
    <property type="evidence" value="ECO:0007669"/>
    <property type="project" value="UniProtKB-KW"/>
</dbReference>
<dbReference type="InterPro" id="IPR006158">
    <property type="entry name" value="Cobalamin-bd"/>
</dbReference>
<evidence type="ECO:0000256" key="6">
    <source>
        <dbReference type="ARBA" id="ARBA00022723"/>
    </source>
</evidence>
<dbReference type="SFLD" id="SFLDG01082">
    <property type="entry name" value="B12-binding_domain_containing"/>
    <property type="match status" value="1"/>
</dbReference>
<evidence type="ECO:0000256" key="4">
    <source>
        <dbReference type="ARBA" id="ARBA00022679"/>
    </source>
</evidence>
<dbReference type="InterPro" id="IPR058240">
    <property type="entry name" value="rSAM_sf"/>
</dbReference>
<feature type="domain" description="Radical SAM core" evidence="10">
    <location>
        <begin position="197"/>
        <end position="434"/>
    </location>
</feature>
<keyword evidence="6" id="KW-0479">Metal-binding</keyword>
<dbReference type="AlphaFoldDB" id="A0A0M2UU26"/>
<feature type="domain" description="B12-binding" evidence="9">
    <location>
        <begin position="15"/>
        <end position="147"/>
    </location>
</feature>
<dbReference type="Gene3D" id="3.40.50.280">
    <property type="entry name" value="Cobalamin-binding domain"/>
    <property type="match status" value="1"/>
</dbReference>
<evidence type="ECO:0000313" key="11">
    <source>
        <dbReference type="EMBL" id="KKO19568.1"/>
    </source>
</evidence>
<gene>
    <name evidence="11" type="primary">miaB</name>
    <name evidence="11" type="ORF">BROFUL_01721</name>
</gene>
<name>A0A0M2UU26_9BACT</name>
<dbReference type="InterPro" id="IPR020612">
    <property type="entry name" value="Methylthiotransferase_CS"/>
</dbReference>
<evidence type="ECO:0000256" key="7">
    <source>
        <dbReference type="ARBA" id="ARBA00023004"/>
    </source>
</evidence>
<dbReference type="CDD" id="cd02068">
    <property type="entry name" value="radical_SAM_B12_BD"/>
    <property type="match status" value="1"/>
</dbReference>
<accession>A0A0M2UU26</accession>
<dbReference type="SUPFAM" id="SSF52242">
    <property type="entry name" value="Cobalamin (vitamin B12)-binding domain"/>
    <property type="match status" value="1"/>
</dbReference>
<dbReference type="PROSITE" id="PS51918">
    <property type="entry name" value="RADICAL_SAM"/>
    <property type="match status" value="1"/>
</dbReference>
<keyword evidence="8" id="KW-0411">Iron-sulfur</keyword>
<dbReference type="CDD" id="cd01335">
    <property type="entry name" value="Radical_SAM"/>
    <property type="match status" value="1"/>
</dbReference>
<dbReference type="Proteomes" id="UP000034954">
    <property type="component" value="Unassembled WGS sequence"/>
</dbReference>
<dbReference type="Pfam" id="PF02310">
    <property type="entry name" value="B12-binding"/>
    <property type="match status" value="1"/>
</dbReference>
<evidence type="ECO:0000259" key="10">
    <source>
        <dbReference type="PROSITE" id="PS51918"/>
    </source>
</evidence>
<evidence type="ECO:0000259" key="9">
    <source>
        <dbReference type="PROSITE" id="PS51332"/>
    </source>
</evidence>
<dbReference type="SFLD" id="SFLDG01123">
    <property type="entry name" value="methyltransferase_(Class_B)"/>
    <property type="match status" value="1"/>
</dbReference>
<keyword evidence="12" id="KW-1185">Reference proteome</keyword>
<evidence type="ECO:0000256" key="8">
    <source>
        <dbReference type="ARBA" id="ARBA00023014"/>
    </source>
</evidence>
<evidence type="ECO:0000256" key="3">
    <source>
        <dbReference type="ARBA" id="ARBA00022603"/>
    </source>
</evidence>
<evidence type="ECO:0000256" key="1">
    <source>
        <dbReference type="ARBA" id="ARBA00001966"/>
    </source>
</evidence>
<evidence type="ECO:0000256" key="2">
    <source>
        <dbReference type="ARBA" id="ARBA00022485"/>
    </source>
</evidence>
<dbReference type="SUPFAM" id="SSF102114">
    <property type="entry name" value="Radical SAM enzymes"/>
    <property type="match status" value="1"/>
</dbReference>
<keyword evidence="7" id="KW-0408">Iron</keyword>
<dbReference type="PROSITE" id="PS01278">
    <property type="entry name" value="MTTASE_RADICAL"/>
    <property type="match status" value="1"/>
</dbReference>
<keyword evidence="5" id="KW-0949">S-adenosyl-L-methionine</keyword>
<dbReference type="InterPro" id="IPR007197">
    <property type="entry name" value="rSAM"/>
</dbReference>
<dbReference type="GO" id="GO:0051539">
    <property type="term" value="F:4 iron, 4 sulfur cluster binding"/>
    <property type="evidence" value="ECO:0007669"/>
    <property type="project" value="UniProtKB-KW"/>
</dbReference>
<keyword evidence="2" id="KW-0004">4Fe-4S</keyword>
<dbReference type="GO" id="GO:0003824">
    <property type="term" value="F:catalytic activity"/>
    <property type="evidence" value="ECO:0007669"/>
    <property type="project" value="InterPro"/>
</dbReference>
<organism evidence="11 12">
    <name type="scientific">Candidatus Brocadia fulgida</name>
    <dbReference type="NCBI Taxonomy" id="380242"/>
    <lineage>
        <taxon>Bacteria</taxon>
        <taxon>Pseudomonadati</taxon>
        <taxon>Planctomycetota</taxon>
        <taxon>Candidatus Brocadiia</taxon>
        <taxon>Candidatus Brocadiales</taxon>
        <taxon>Candidatus Brocadiaceae</taxon>
        <taxon>Candidatus Brocadia</taxon>
    </lineage>
</organism>
<dbReference type="Gene3D" id="3.80.30.20">
    <property type="entry name" value="tm_1862 like domain"/>
    <property type="match status" value="1"/>
</dbReference>
<dbReference type="InterPro" id="IPR006638">
    <property type="entry name" value="Elp3/MiaA/NifB-like_rSAM"/>
</dbReference>
<comment type="caution">
    <text evidence="11">The sequence shown here is derived from an EMBL/GenBank/DDBJ whole genome shotgun (WGS) entry which is preliminary data.</text>
</comment>
<comment type="cofactor">
    <cofactor evidence="1">
        <name>[4Fe-4S] cluster</name>
        <dbReference type="ChEBI" id="CHEBI:49883"/>
    </cofactor>
</comment>
<dbReference type="SFLD" id="SFLDS00029">
    <property type="entry name" value="Radical_SAM"/>
    <property type="match status" value="1"/>
</dbReference>
<dbReference type="SMART" id="SM00729">
    <property type="entry name" value="Elp3"/>
    <property type="match status" value="1"/>
</dbReference>
<dbReference type="InterPro" id="IPR023404">
    <property type="entry name" value="rSAM_horseshoe"/>
</dbReference>
<dbReference type="Pfam" id="PF04055">
    <property type="entry name" value="Radical_SAM"/>
    <property type="match status" value="1"/>
</dbReference>
<dbReference type="GO" id="GO:0031419">
    <property type="term" value="F:cobalamin binding"/>
    <property type="evidence" value="ECO:0007669"/>
    <property type="project" value="InterPro"/>
</dbReference>
<dbReference type="InterPro" id="IPR051198">
    <property type="entry name" value="BchE-like"/>
</dbReference>
<keyword evidence="4" id="KW-0808">Transferase</keyword>
<proteinExistence type="predicted"/>
<dbReference type="InterPro" id="IPR036724">
    <property type="entry name" value="Cobalamin-bd_sf"/>
</dbReference>
<evidence type="ECO:0000256" key="5">
    <source>
        <dbReference type="ARBA" id="ARBA00022691"/>
    </source>
</evidence>
<dbReference type="InterPro" id="IPR034466">
    <property type="entry name" value="Methyltransferase_Class_B"/>
</dbReference>
<dbReference type="PANTHER" id="PTHR43409">
    <property type="entry name" value="ANAEROBIC MAGNESIUM-PROTOPORPHYRIN IX MONOMETHYL ESTER CYCLASE-RELATED"/>
    <property type="match status" value="1"/>
</dbReference>
<dbReference type="PROSITE" id="PS51332">
    <property type="entry name" value="B12_BINDING"/>
    <property type="match status" value="1"/>
</dbReference>
<keyword evidence="3" id="KW-0489">Methyltransferase</keyword>
<sequence length="471" mass="53797">MKKTKILLLSPPQGLSTGHVEVPKFQVHPLGLLYIASVLEKYRYNVKILDALNFCKSLDEIKKTIIDFMPDIVGISATTPSANDAYAVAKVIKQINHETAIVMGGPHVTAMHDEALNSRDIDIAVLGEGEFSMLEICENFEKKRNDLNNIGGIVFKSNGTIVKTNSRTKYDELNNIPFPAYHLLPNFKDYNPPPHWGKKGKFASIITSRGCPYDCSFCSVTRNWGRKYRYRSAENVINEIEYLNNNFGVNFISFRDSIATLHRRRLIDICKGIVEKKLKITWNCNARINEVNLELLTWMKKAGCKSIFYGIESGNEQILSQFKELKKEDIRQVVGLTHKVGIEPHGFFMFGLPGETKETMRDTINFAKSLKLHTAGFTTVTPFPGSRLWDYSLNYNLVLTTDWNQYNLKGKPVSKHSNLTAEEILDAQKKAFKEFYLRPKIIYYQLKNIKSLNDLSSYVQEGIINLFKKRK</sequence>
<dbReference type="EMBL" id="LAQJ01000179">
    <property type="protein sequence ID" value="KKO19568.1"/>
    <property type="molecule type" value="Genomic_DNA"/>
</dbReference>
<evidence type="ECO:0000313" key="12">
    <source>
        <dbReference type="Proteomes" id="UP000034954"/>
    </source>
</evidence>